<feature type="compositionally biased region" description="Basic and acidic residues" evidence="14">
    <location>
        <begin position="869"/>
        <end position="884"/>
    </location>
</feature>
<evidence type="ECO:0000256" key="9">
    <source>
        <dbReference type="ARBA" id="ARBA00022840"/>
    </source>
</evidence>
<feature type="compositionally biased region" description="Low complexity" evidence="14">
    <location>
        <begin position="346"/>
        <end position="359"/>
    </location>
</feature>
<dbReference type="SUPFAM" id="SSF57903">
    <property type="entry name" value="FYVE/PHD zinc finger"/>
    <property type="match status" value="1"/>
</dbReference>
<feature type="region of interest" description="Disordered" evidence="14">
    <location>
        <begin position="330"/>
        <end position="366"/>
    </location>
</feature>
<feature type="domain" description="PHD-type" evidence="15">
    <location>
        <begin position="73"/>
        <end position="211"/>
    </location>
</feature>
<proteinExistence type="inferred from homology"/>
<feature type="region of interest" description="Disordered" evidence="14">
    <location>
        <begin position="412"/>
        <end position="476"/>
    </location>
</feature>
<feature type="region of interest" description="Disordered" evidence="14">
    <location>
        <begin position="660"/>
        <end position="1012"/>
    </location>
</feature>
<evidence type="ECO:0000256" key="6">
    <source>
        <dbReference type="ARBA" id="ARBA00022771"/>
    </source>
</evidence>
<dbReference type="VEuPathDB" id="VectorBase:PPAPM1_008407"/>
<feature type="compositionally biased region" description="Basic and acidic residues" evidence="14">
    <location>
        <begin position="728"/>
        <end position="742"/>
    </location>
</feature>
<keyword evidence="7" id="KW-0378">Hydrolase</keyword>
<feature type="compositionally biased region" description="Acidic residues" evidence="14">
    <location>
        <begin position="832"/>
        <end position="842"/>
    </location>
</feature>
<evidence type="ECO:0000256" key="13">
    <source>
        <dbReference type="ARBA" id="ARBA00047995"/>
    </source>
</evidence>
<keyword evidence="12" id="KW-0539">Nucleus</keyword>
<dbReference type="GO" id="GO:0005721">
    <property type="term" value="C:pericentric heterochromatin"/>
    <property type="evidence" value="ECO:0007669"/>
    <property type="project" value="TreeGrafter"/>
</dbReference>
<dbReference type="InterPro" id="IPR011011">
    <property type="entry name" value="Znf_FYVE_PHD"/>
</dbReference>
<dbReference type="InterPro" id="IPR041430">
    <property type="entry name" value="ADD_ATRX"/>
</dbReference>
<feature type="compositionally biased region" description="Basic and acidic residues" evidence="14">
    <location>
        <begin position="822"/>
        <end position="831"/>
    </location>
</feature>
<dbReference type="AlphaFoldDB" id="A0A1B0D280"/>
<comment type="catalytic activity">
    <reaction evidence="13">
        <text>ATP + H2O = ADP + phosphate + H(+)</text>
        <dbReference type="Rhea" id="RHEA:13065"/>
        <dbReference type="ChEBI" id="CHEBI:15377"/>
        <dbReference type="ChEBI" id="CHEBI:15378"/>
        <dbReference type="ChEBI" id="CHEBI:30616"/>
        <dbReference type="ChEBI" id="CHEBI:43474"/>
        <dbReference type="ChEBI" id="CHEBI:456216"/>
        <dbReference type="EC" id="3.6.4.12"/>
    </reaction>
</comment>
<keyword evidence="3" id="KW-0479">Metal-binding</keyword>
<evidence type="ECO:0000256" key="10">
    <source>
        <dbReference type="ARBA" id="ARBA00023125"/>
    </source>
</evidence>
<dbReference type="InterPro" id="IPR013083">
    <property type="entry name" value="Znf_RING/FYVE/PHD"/>
</dbReference>
<feature type="compositionally biased region" description="Basic and acidic residues" evidence="14">
    <location>
        <begin position="675"/>
        <end position="696"/>
    </location>
</feature>
<evidence type="ECO:0000259" key="15">
    <source>
        <dbReference type="PROSITE" id="PS51533"/>
    </source>
</evidence>
<protein>
    <recommendedName>
        <fullName evidence="15">PHD-type domain-containing protein</fullName>
    </recommendedName>
</protein>
<keyword evidence="5" id="KW-0227">DNA damage</keyword>
<dbReference type="Proteomes" id="UP000092462">
    <property type="component" value="Unassembled WGS sequence"/>
</dbReference>
<feature type="compositionally biased region" description="Pro residues" evidence="14">
    <location>
        <begin position="444"/>
        <end position="455"/>
    </location>
</feature>
<feature type="compositionally biased region" description="Low complexity" evidence="14">
    <location>
        <begin position="247"/>
        <end position="259"/>
    </location>
</feature>
<comment type="similarity">
    <text evidence="2">Belongs to the SNF2/RAD54 helicase family.</text>
</comment>
<feature type="compositionally biased region" description="Basic and acidic residues" evidence="14">
    <location>
        <begin position="750"/>
        <end position="807"/>
    </location>
</feature>
<evidence type="ECO:0000256" key="4">
    <source>
        <dbReference type="ARBA" id="ARBA00022741"/>
    </source>
</evidence>
<dbReference type="PANTHER" id="PTHR46357">
    <property type="entry name" value="TRANSCRIPTIONAL REGULATOR ATRX"/>
    <property type="match status" value="1"/>
</dbReference>
<dbReference type="EMBL" id="AJVK01022590">
    <property type="status" value="NOT_ANNOTATED_CDS"/>
    <property type="molecule type" value="Genomic_DNA"/>
</dbReference>
<feature type="compositionally biased region" description="Polar residues" evidence="14">
    <location>
        <begin position="412"/>
        <end position="421"/>
    </location>
</feature>
<organism evidence="16 17">
    <name type="scientific">Phlebotomus papatasi</name>
    <name type="common">Sandfly</name>
    <dbReference type="NCBI Taxonomy" id="29031"/>
    <lineage>
        <taxon>Eukaryota</taxon>
        <taxon>Metazoa</taxon>
        <taxon>Ecdysozoa</taxon>
        <taxon>Arthropoda</taxon>
        <taxon>Hexapoda</taxon>
        <taxon>Insecta</taxon>
        <taxon>Pterygota</taxon>
        <taxon>Neoptera</taxon>
        <taxon>Endopterygota</taxon>
        <taxon>Diptera</taxon>
        <taxon>Nematocera</taxon>
        <taxon>Psychodoidea</taxon>
        <taxon>Psychodidae</taxon>
        <taxon>Phlebotomus</taxon>
        <taxon>Phlebotomus</taxon>
    </lineage>
</organism>
<dbReference type="GO" id="GO:0031490">
    <property type="term" value="F:chromatin DNA binding"/>
    <property type="evidence" value="ECO:0007669"/>
    <property type="project" value="TreeGrafter"/>
</dbReference>
<evidence type="ECO:0000256" key="5">
    <source>
        <dbReference type="ARBA" id="ARBA00022763"/>
    </source>
</evidence>
<keyword evidence="4" id="KW-0547">Nucleotide-binding</keyword>
<dbReference type="InterPro" id="IPR025766">
    <property type="entry name" value="ADD"/>
</dbReference>
<evidence type="ECO:0000256" key="11">
    <source>
        <dbReference type="ARBA" id="ARBA00023204"/>
    </source>
</evidence>
<accession>A0A1B0D280</accession>
<dbReference type="EMBL" id="AJVK01022592">
    <property type="status" value="NOT_ANNOTATED_CDS"/>
    <property type="molecule type" value="Genomic_DNA"/>
</dbReference>
<feature type="region of interest" description="Disordered" evidence="14">
    <location>
        <begin position="238"/>
        <end position="314"/>
    </location>
</feature>
<evidence type="ECO:0000256" key="7">
    <source>
        <dbReference type="ARBA" id="ARBA00022801"/>
    </source>
</evidence>
<dbReference type="VEuPathDB" id="VectorBase:PPAI001453"/>
<keyword evidence="6" id="KW-0863">Zinc-finger</keyword>
<dbReference type="Pfam" id="PF17981">
    <property type="entry name" value="ADD_ATRX"/>
    <property type="match status" value="1"/>
</dbReference>
<evidence type="ECO:0000256" key="12">
    <source>
        <dbReference type="ARBA" id="ARBA00023242"/>
    </source>
</evidence>
<evidence type="ECO:0000256" key="14">
    <source>
        <dbReference type="SAM" id="MobiDB-lite"/>
    </source>
</evidence>
<keyword evidence="17" id="KW-1185">Reference proteome</keyword>
<evidence type="ECO:0000256" key="2">
    <source>
        <dbReference type="ARBA" id="ARBA00007025"/>
    </source>
</evidence>
<dbReference type="EMBL" id="AJVK01022591">
    <property type="status" value="NOT_ANNOTATED_CDS"/>
    <property type="molecule type" value="Genomic_DNA"/>
</dbReference>
<dbReference type="GO" id="GO:0003678">
    <property type="term" value="F:DNA helicase activity"/>
    <property type="evidence" value="ECO:0007669"/>
    <property type="project" value="UniProtKB-EC"/>
</dbReference>
<name>A0A1B0D280_PHLPP</name>
<reference evidence="16" key="1">
    <citation type="submission" date="2022-08" db="UniProtKB">
        <authorList>
            <consortium name="EnsemblMetazoa"/>
        </authorList>
    </citation>
    <scope>IDENTIFICATION</scope>
    <source>
        <strain evidence="16">Israel</strain>
    </source>
</reference>
<dbReference type="GO" id="GO:0005524">
    <property type="term" value="F:ATP binding"/>
    <property type="evidence" value="ECO:0007669"/>
    <property type="project" value="UniProtKB-KW"/>
</dbReference>
<sequence length="1012" mass="112796">MFSAEDLMIPLASMFDYGDTTTEQRSTSSRRSTNVQKDYTWVRVDDTAVPDFTVQWEKGLGKKEKDFYRSKYPQVDYVTNDRVHCTSCDTHLGSAPIDEVTIREHPVLKVTQCSKCYAFYTSGEFDKGEDGSELYCRWCGQGGEVFCCAKCPYVFCKKCIIRNLSKDTIKAIIKNENWMCFACEPEITWPLRAKHWALMNFIEKQRKVILTQYVSDSDVNFLLSRDLTTCCQKAAPVPKDTGKKSLTPGKAATTAKASPKPSPVLSAQKTLPVPKTVQKTRKRSDVPDYSKGPPAKRMMTEVPMNNSAGEGRSQDEVVCTPDILSMFDGSAAEPTPPPLTQIRQYGTSPSTNGGTPTTSRAAAQKKTQTITIANQSPATPIYHTINGYRIDLNSAARQETIRLPNGKLIQVKKQSTPQAQQPPIVPPLMTPAVRGMRPSGAPVRQPPVPRMPNPPRQRRQQQPVLRPQVPPAATQQRPIRNGQEICMHIIGKMNTLVASNAYKSMKSVKDVKEIHIHLSYLLTYAINRFKTLQEKSMDNMKILGFGGDVESIMSGKITTNTNDEEVDENDDDIEIVEPQTTLIDLASDEEEAVKDVVADTPIAKESQMFLDKLKMQPKILLKKLPGSAIMDTKTHEKENEMIVKDFLKDILDKVLESMTPESAETVDGEMSEGNNQKEDSGRDSVSKAADVAKEIVEIEEPMDVDAIPDAPTTTISLDDDDSNDVVEVIEKVQKETVEKPTEDVTGPAEVTEKSSDEDAKVVDVDMENEGNKEDKENKEGKEEKEKEVDGNQEKVNEEKTLEVKDAEMQDEDTDMTEIVSETNEKDKKNESVEDEKMEENPVEDIKDKAEEDKIEENGAQNEIEDEDMEKAHEEEKQEEPKGIAEAEADAEPQKDDPEGENEGFKMPQATVDSEPPAQEAVEQVAEPREKEAQEEEPKEEAPKPVLESPASPDPADFNPTEIRAFEDIDSPDEFDDALDAPASQDSLLDDLVKPSDVPFPDDLDSLGKFLDN</sequence>
<dbReference type="GO" id="GO:0008270">
    <property type="term" value="F:zinc ion binding"/>
    <property type="evidence" value="ECO:0007669"/>
    <property type="project" value="UniProtKB-KW"/>
</dbReference>
<evidence type="ECO:0000256" key="3">
    <source>
        <dbReference type="ARBA" id="ARBA00022723"/>
    </source>
</evidence>
<dbReference type="GO" id="GO:0006281">
    <property type="term" value="P:DNA repair"/>
    <property type="evidence" value="ECO:0007669"/>
    <property type="project" value="UniProtKB-KW"/>
</dbReference>
<evidence type="ECO:0000256" key="1">
    <source>
        <dbReference type="ARBA" id="ARBA00004123"/>
    </source>
</evidence>
<evidence type="ECO:0000256" key="8">
    <source>
        <dbReference type="ARBA" id="ARBA00022833"/>
    </source>
</evidence>
<keyword evidence="9" id="KW-0067">ATP-binding</keyword>
<dbReference type="CDD" id="cd11726">
    <property type="entry name" value="ADDz_ATRX"/>
    <property type="match status" value="1"/>
</dbReference>
<evidence type="ECO:0000313" key="17">
    <source>
        <dbReference type="Proteomes" id="UP000092462"/>
    </source>
</evidence>
<dbReference type="Gene3D" id="3.30.40.10">
    <property type="entry name" value="Zinc/RING finger domain, C3HC4 (zinc finger)"/>
    <property type="match status" value="1"/>
</dbReference>
<dbReference type="PROSITE" id="PS51533">
    <property type="entry name" value="ADD"/>
    <property type="match status" value="1"/>
</dbReference>
<dbReference type="InterPro" id="IPR052131">
    <property type="entry name" value="ATRX_domain-containing"/>
</dbReference>
<comment type="subcellular location">
    <subcellularLocation>
        <location evidence="1">Nucleus</location>
    </subcellularLocation>
</comment>
<dbReference type="GO" id="GO:0010468">
    <property type="term" value="P:regulation of gene expression"/>
    <property type="evidence" value="ECO:0007669"/>
    <property type="project" value="UniProtKB-ARBA"/>
</dbReference>
<dbReference type="GO" id="GO:0006338">
    <property type="term" value="P:chromatin remodeling"/>
    <property type="evidence" value="ECO:0007669"/>
    <property type="project" value="TreeGrafter"/>
</dbReference>
<dbReference type="EnsemblMetazoa" id="PPAI001453-RA">
    <property type="protein sequence ID" value="PPAI001453-PA"/>
    <property type="gene ID" value="PPAI001453"/>
</dbReference>
<dbReference type="GO" id="GO:0031297">
    <property type="term" value="P:replication fork processing"/>
    <property type="evidence" value="ECO:0007669"/>
    <property type="project" value="TreeGrafter"/>
</dbReference>
<dbReference type="PANTHER" id="PTHR46357:SF1">
    <property type="entry name" value="TRANSCRIPTIONAL REGULATOR ATRX"/>
    <property type="match status" value="1"/>
</dbReference>
<keyword evidence="8" id="KW-0862">Zinc</keyword>
<evidence type="ECO:0000313" key="16">
    <source>
        <dbReference type="EnsemblMetazoa" id="PPAI001453-PA"/>
    </source>
</evidence>
<keyword evidence="11" id="KW-0234">DNA repair</keyword>
<feature type="compositionally biased region" description="Acidic residues" evidence="14">
    <location>
        <begin position="967"/>
        <end position="978"/>
    </location>
</feature>
<keyword evidence="10" id="KW-0238">DNA-binding</keyword>
<dbReference type="GO" id="GO:0005634">
    <property type="term" value="C:nucleus"/>
    <property type="evidence" value="ECO:0007669"/>
    <property type="project" value="UniProtKB-SubCell"/>
</dbReference>
<dbReference type="GO" id="GO:0016787">
    <property type="term" value="F:hydrolase activity"/>
    <property type="evidence" value="ECO:0007669"/>
    <property type="project" value="UniProtKB-KW"/>
</dbReference>